<evidence type="ECO:0000256" key="4">
    <source>
        <dbReference type="PROSITE-ProRule" id="PRU00175"/>
    </source>
</evidence>
<dbReference type="SUPFAM" id="SSF57850">
    <property type="entry name" value="RING/U-box"/>
    <property type="match status" value="1"/>
</dbReference>
<dbReference type="KEGG" id="ccp:CHC_T00005735001"/>
<accession>R7QJ61</accession>
<evidence type="ECO:0000313" key="8">
    <source>
        <dbReference type="EMBL" id="CDF37808.1"/>
    </source>
</evidence>
<dbReference type="AlphaFoldDB" id="R7QJ61"/>
<feature type="region of interest" description="Disordered" evidence="5">
    <location>
        <begin position="158"/>
        <end position="177"/>
    </location>
</feature>
<dbReference type="GO" id="GO:0008270">
    <property type="term" value="F:zinc ion binding"/>
    <property type="evidence" value="ECO:0007669"/>
    <property type="project" value="UniProtKB-KW"/>
</dbReference>
<dbReference type="PROSITE" id="PS50089">
    <property type="entry name" value="ZF_RING_2"/>
    <property type="match status" value="1"/>
</dbReference>
<dbReference type="Pfam" id="PF13639">
    <property type="entry name" value="zf-RING_2"/>
    <property type="match status" value="1"/>
</dbReference>
<protein>
    <recommendedName>
        <fullName evidence="7">RING-type domain-containing protein</fullName>
    </recommendedName>
</protein>
<evidence type="ECO:0000256" key="5">
    <source>
        <dbReference type="SAM" id="MobiDB-lite"/>
    </source>
</evidence>
<dbReference type="GO" id="GO:0061630">
    <property type="term" value="F:ubiquitin protein ligase activity"/>
    <property type="evidence" value="ECO:0007669"/>
    <property type="project" value="TreeGrafter"/>
</dbReference>
<keyword evidence="6" id="KW-0812">Transmembrane</keyword>
<evidence type="ECO:0000313" key="9">
    <source>
        <dbReference type="Proteomes" id="UP000012073"/>
    </source>
</evidence>
<evidence type="ECO:0000256" key="2">
    <source>
        <dbReference type="ARBA" id="ARBA00022771"/>
    </source>
</evidence>
<sequence length="296" mass="33549">MKPKLRKGEYGQAIVDGVHATVKIVSGMEVQPVEENSSGSFFVVIFFFVGASFVAMIAILWPHLHAVFAGKARRNQKFKQCKEALENIDKDRACAENNQFVATSCPICLNDFKQSRDEDNEDTEEEEAQPLVEIDTNGPKSTNVGSSEHNVKYVSTGNGLRTANAGTGTTEQDVTSEGEDAVKILPCGHKFHERCILQWFATPQRINSQCPICRQSVLEPKTVESRTNNGQPSGWDVYESEYFFRMRRAHHYYSDFIRLDMMNDWNSRRRDQEPMTTSPELTRLDPAAVTEARRWS</sequence>
<feature type="domain" description="RING-type" evidence="7">
    <location>
        <begin position="105"/>
        <end position="214"/>
    </location>
</feature>
<evidence type="ECO:0000256" key="6">
    <source>
        <dbReference type="SAM" id="Phobius"/>
    </source>
</evidence>
<evidence type="ECO:0000256" key="3">
    <source>
        <dbReference type="ARBA" id="ARBA00022833"/>
    </source>
</evidence>
<keyword evidence="2 4" id="KW-0863">Zinc-finger</keyword>
<keyword evidence="6" id="KW-0472">Membrane</keyword>
<dbReference type="InterPro" id="IPR051834">
    <property type="entry name" value="RING_finger_E3_ligase"/>
</dbReference>
<dbReference type="GO" id="GO:0006511">
    <property type="term" value="P:ubiquitin-dependent protein catabolic process"/>
    <property type="evidence" value="ECO:0007669"/>
    <property type="project" value="TreeGrafter"/>
</dbReference>
<dbReference type="InterPro" id="IPR001841">
    <property type="entry name" value="Znf_RING"/>
</dbReference>
<proteinExistence type="predicted"/>
<keyword evidence="9" id="KW-1185">Reference proteome</keyword>
<dbReference type="STRING" id="2769.R7QJ61"/>
<dbReference type="OrthoDB" id="8062037at2759"/>
<reference evidence="9" key="1">
    <citation type="journal article" date="2013" name="Proc. Natl. Acad. Sci. U.S.A.">
        <title>Genome structure and metabolic features in the red seaweed Chondrus crispus shed light on evolution of the Archaeplastida.</title>
        <authorList>
            <person name="Collen J."/>
            <person name="Porcel B."/>
            <person name="Carre W."/>
            <person name="Ball S.G."/>
            <person name="Chaparro C."/>
            <person name="Tonon T."/>
            <person name="Barbeyron T."/>
            <person name="Michel G."/>
            <person name="Noel B."/>
            <person name="Valentin K."/>
            <person name="Elias M."/>
            <person name="Artiguenave F."/>
            <person name="Arun A."/>
            <person name="Aury J.M."/>
            <person name="Barbosa-Neto J.F."/>
            <person name="Bothwell J.H."/>
            <person name="Bouget F.Y."/>
            <person name="Brillet L."/>
            <person name="Cabello-Hurtado F."/>
            <person name="Capella-Gutierrez S."/>
            <person name="Charrier B."/>
            <person name="Cladiere L."/>
            <person name="Cock J.M."/>
            <person name="Coelho S.M."/>
            <person name="Colleoni C."/>
            <person name="Czjzek M."/>
            <person name="Da Silva C."/>
            <person name="Delage L."/>
            <person name="Denoeud F."/>
            <person name="Deschamps P."/>
            <person name="Dittami S.M."/>
            <person name="Gabaldon T."/>
            <person name="Gachon C.M."/>
            <person name="Groisillier A."/>
            <person name="Herve C."/>
            <person name="Jabbari K."/>
            <person name="Katinka M."/>
            <person name="Kloareg B."/>
            <person name="Kowalczyk N."/>
            <person name="Labadie K."/>
            <person name="Leblanc C."/>
            <person name="Lopez P.J."/>
            <person name="McLachlan D.H."/>
            <person name="Meslet-Cladiere L."/>
            <person name="Moustafa A."/>
            <person name="Nehr Z."/>
            <person name="Nyvall Collen P."/>
            <person name="Panaud O."/>
            <person name="Partensky F."/>
            <person name="Poulain J."/>
            <person name="Rensing S.A."/>
            <person name="Rousvoal S."/>
            <person name="Samson G."/>
            <person name="Symeonidi A."/>
            <person name="Weissenbach J."/>
            <person name="Zambounis A."/>
            <person name="Wincker P."/>
            <person name="Boyen C."/>
        </authorList>
    </citation>
    <scope>NUCLEOTIDE SEQUENCE [LARGE SCALE GENOMIC DNA]</scope>
    <source>
        <strain evidence="9">cv. Stackhouse</strain>
    </source>
</reference>
<dbReference type="SMART" id="SM00184">
    <property type="entry name" value="RING"/>
    <property type="match status" value="1"/>
</dbReference>
<dbReference type="RefSeq" id="XP_005717679.1">
    <property type="nucleotide sequence ID" value="XM_005717622.1"/>
</dbReference>
<dbReference type="Proteomes" id="UP000012073">
    <property type="component" value="Unassembled WGS sequence"/>
</dbReference>
<dbReference type="PANTHER" id="PTHR45931">
    <property type="entry name" value="SI:CH211-59O9.10"/>
    <property type="match status" value="1"/>
</dbReference>
<dbReference type="Gene3D" id="3.30.40.10">
    <property type="entry name" value="Zinc/RING finger domain, C3HC4 (zinc finger)"/>
    <property type="match status" value="1"/>
</dbReference>
<dbReference type="GO" id="GO:0005634">
    <property type="term" value="C:nucleus"/>
    <property type="evidence" value="ECO:0007669"/>
    <property type="project" value="TreeGrafter"/>
</dbReference>
<evidence type="ECO:0000256" key="1">
    <source>
        <dbReference type="ARBA" id="ARBA00022723"/>
    </source>
</evidence>
<dbReference type="EMBL" id="HG001871">
    <property type="protein sequence ID" value="CDF37808.1"/>
    <property type="molecule type" value="Genomic_DNA"/>
</dbReference>
<feature type="transmembrane region" description="Helical" evidence="6">
    <location>
        <begin position="41"/>
        <end position="64"/>
    </location>
</feature>
<organism evidence="8 9">
    <name type="scientific">Chondrus crispus</name>
    <name type="common">Carrageen Irish moss</name>
    <name type="synonym">Polymorpha crispa</name>
    <dbReference type="NCBI Taxonomy" id="2769"/>
    <lineage>
        <taxon>Eukaryota</taxon>
        <taxon>Rhodophyta</taxon>
        <taxon>Florideophyceae</taxon>
        <taxon>Rhodymeniophycidae</taxon>
        <taxon>Gigartinales</taxon>
        <taxon>Gigartinaceae</taxon>
        <taxon>Chondrus</taxon>
    </lineage>
</organism>
<dbReference type="GeneID" id="17325395"/>
<keyword evidence="3" id="KW-0862">Zinc</keyword>
<name>R7QJ61_CHOCR</name>
<evidence type="ECO:0000259" key="7">
    <source>
        <dbReference type="PROSITE" id="PS50089"/>
    </source>
</evidence>
<gene>
    <name evidence="8" type="ORF">CHC_T00005735001</name>
</gene>
<dbReference type="Gramene" id="CDF37808">
    <property type="protein sequence ID" value="CDF37808"/>
    <property type="gene ID" value="CHC_T00005735001"/>
</dbReference>
<feature type="compositionally biased region" description="Polar residues" evidence="5">
    <location>
        <begin position="158"/>
        <end position="173"/>
    </location>
</feature>
<dbReference type="PANTHER" id="PTHR45931:SF3">
    <property type="entry name" value="RING ZINC FINGER-CONTAINING PROTEIN"/>
    <property type="match status" value="1"/>
</dbReference>
<dbReference type="CDD" id="cd16448">
    <property type="entry name" value="RING-H2"/>
    <property type="match status" value="1"/>
</dbReference>
<keyword evidence="1" id="KW-0479">Metal-binding</keyword>
<feature type="region of interest" description="Disordered" evidence="5">
    <location>
        <begin position="269"/>
        <end position="296"/>
    </location>
</feature>
<dbReference type="InterPro" id="IPR013083">
    <property type="entry name" value="Znf_RING/FYVE/PHD"/>
</dbReference>
<keyword evidence="6" id="KW-1133">Transmembrane helix</keyword>